<dbReference type="GO" id="GO:0008081">
    <property type="term" value="F:phosphoric diester hydrolase activity"/>
    <property type="evidence" value="ECO:0007669"/>
    <property type="project" value="InterPro"/>
</dbReference>
<dbReference type="Gene3D" id="3.20.20.190">
    <property type="entry name" value="Phosphatidylinositol (PI) phosphodiesterase"/>
    <property type="match status" value="1"/>
</dbReference>
<protein>
    <recommendedName>
        <fullName evidence="1">GP-PDE domain-containing protein</fullName>
    </recommendedName>
</protein>
<evidence type="ECO:0000313" key="2">
    <source>
        <dbReference type="EMBL" id="NBG64805.1"/>
    </source>
</evidence>
<name>A0A6N9NJH5_9FLAO</name>
<reference evidence="2 3" key="1">
    <citation type="submission" date="2019-12" db="EMBL/GenBank/DDBJ databases">
        <authorList>
            <person name="Zhao J."/>
        </authorList>
    </citation>
    <scope>NUCLEOTIDE SEQUENCE [LARGE SCALE GENOMIC DNA]</scope>
    <source>
        <strain evidence="2 3">S-15</strain>
    </source>
</reference>
<gene>
    <name evidence="2" type="ORF">GQN54_01660</name>
</gene>
<dbReference type="InterPro" id="IPR017946">
    <property type="entry name" value="PLC-like_Pdiesterase_TIM-brl"/>
</dbReference>
<dbReference type="SUPFAM" id="SSF51695">
    <property type="entry name" value="PLC-like phosphodiesterases"/>
    <property type="match status" value="1"/>
</dbReference>
<dbReference type="EMBL" id="WWNE01000003">
    <property type="protein sequence ID" value="NBG64805.1"/>
    <property type="molecule type" value="Genomic_DNA"/>
</dbReference>
<keyword evidence="3" id="KW-1185">Reference proteome</keyword>
<dbReference type="GO" id="GO:0006629">
    <property type="term" value="P:lipid metabolic process"/>
    <property type="evidence" value="ECO:0007669"/>
    <property type="project" value="InterPro"/>
</dbReference>
<dbReference type="Proteomes" id="UP000470771">
    <property type="component" value="Unassembled WGS sequence"/>
</dbReference>
<proteinExistence type="predicted"/>
<dbReference type="PANTHER" id="PTHR46211">
    <property type="entry name" value="GLYCEROPHOSPHORYL DIESTER PHOSPHODIESTERASE"/>
    <property type="match status" value="1"/>
</dbReference>
<dbReference type="PANTHER" id="PTHR46211:SF14">
    <property type="entry name" value="GLYCEROPHOSPHODIESTER PHOSPHODIESTERASE"/>
    <property type="match status" value="1"/>
</dbReference>
<dbReference type="Pfam" id="PF03009">
    <property type="entry name" value="GDPD"/>
    <property type="match status" value="1"/>
</dbReference>
<dbReference type="RefSeq" id="WP_160631309.1">
    <property type="nucleotide sequence ID" value="NZ_WWNE01000003.1"/>
</dbReference>
<evidence type="ECO:0000313" key="3">
    <source>
        <dbReference type="Proteomes" id="UP000470771"/>
    </source>
</evidence>
<feature type="domain" description="GP-PDE" evidence="1">
    <location>
        <begin position="4"/>
        <end position="249"/>
    </location>
</feature>
<sequence length="250" mass="28672">MGKTIIIGHRGAGGEAPENTLAAIKRGIDVGVDRIEIDVRLTADKKVVVIHDRSLRRINGSIRRIKNLTYNQLKEVDFGSHFSSHFSNERIPLLEEVIDTTKGKSTLLIELKNRRNYHPDLEMLSWNIVKEMNAENDCIFQSFDDNSLFDLRDMKISSPIHKLFSTFVPIKPYYAGSNLHYKKFKRYDFVDEVGLKQGYVNRKVVNKIHQMGKKVNVWTVNDPDKMRTLNAIGVDGIITDYPTIALQTLR</sequence>
<dbReference type="AlphaFoldDB" id="A0A6N9NJH5"/>
<organism evidence="2 3">
    <name type="scientific">Acidiluteibacter ferrifornacis</name>
    <dbReference type="NCBI Taxonomy" id="2692424"/>
    <lineage>
        <taxon>Bacteria</taxon>
        <taxon>Pseudomonadati</taxon>
        <taxon>Bacteroidota</taxon>
        <taxon>Flavobacteriia</taxon>
        <taxon>Flavobacteriales</taxon>
        <taxon>Cryomorphaceae</taxon>
        <taxon>Acidiluteibacter</taxon>
    </lineage>
</organism>
<evidence type="ECO:0000259" key="1">
    <source>
        <dbReference type="PROSITE" id="PS51704"/>
    </source>
</evidence>
<dbReference type="InterPro" id="IPR030395">
    <property type="entry name" value="GP_PDE_dom"/>
</dbReference>
<dbReference type="PROSITE" id="PS51704">
    <property type="entry name" value="GP_PDE"/>
    <property type="match status" value="1"/>
</dbReference>
<accession>A0A6N9NJH5</accession>
<comment type="caution">
    <text evidence="2">The sequence shown here is derived from an EMBL/GenBank/DDBJ whole genome shotgun (WGS) entry which is preliminary data.</text>
</comment>